<evidence type="ECO:0000256" key="1">
    <source>
        <dbReference type="ARBA" id="ARBA00022801"/>
    </source>
</evidence>
<evidence type="ECO:0000313" key="4">
    <source>
        <dbReference type="Proteomes" id="UP000191133"/>
    </source>
</evidence>
<dbReference type="EMBL" id="FWEU01000003">
    <property type="protein sequence ID" value="SLM24546.1"/>
    <property type="molecule type" value="Genomic_DNA"/>
</dbReference>
<proteinExistence type="predicted"/>
<dbReference type="Proteomes" id="UP000191133">
    <property type="component" value="Unassembled WGS sequence"/>
</dbReference>
<dbReference type="PROSITE" id="PS51747">
    <property type="entry name" value="CYT_DCMP_DEAMINASES_2"/>
    <property type="match status" value="1"/>
</dbReference>
<evidence type="ECO:0000259" key="2">
    <source>
        <dbReference type="PROSITE" id="PS51747"/>
    </source>
</evidence>
<protein>
    <submittedName>
        <fullName evidence="3">Deoxycytidylate deaminase</fullName>
    </submittedName>
</protein>
<dbReference type="PANTHER" id="PTHR11086:SF18">
    <property type="entry name" value="DEOXYCYTIDYLATE DEAMINASE"/>
    <property type="match status" value="1"/>
</dbReference>
<dbReference type="AlphaFoldDB" id="A0A1W1GYX7"/>
<sequence>MGRDLTNGIERAYAERLDLFVVALTGRTGSGCTTTASALCREFADLPSSSTDLTPIEVRKQEICSNFSQVQWVPFRSISVSTVIFGYILTEEPEIIEPLFLSLKLDTSKIKEIHARSRSQKGNQEFTRLVKDKDSFKSKDAWFYYVNFLIAAANEFRSHLGTKYSSLFQTLGDNIRHSGSPTSNSICSGELFSLASRVKRLALSCREHDIHNGTASTRIVIDAVRNPLELVYLRDQFAAFFAFAITAEESHRRSRLTEAGMSKRDIDALDNREYSKKSLTSYDNFVSQNIEECIQKSDVFVNNPGTPDSIEQNKLVLNRQLIRYISLICRPGLVTPTHDERCMQLAFAAKLNSGCISRQVGASISDANSSIKAVGWNDVPKGQVPCLLRDSHRLIHGDDQLAFSDYEKNNSELRNQVASSHKNAPMIRIRRGLPCPFCFKDAYNAVTKKPNQVHTRSLHAEENAFLQLAKHGNSGIAGGNLYTTASPCELCSKKAFQLGIREVIYVDPYPGISLSHVLRSGPEEFRPKLRLFQGAVGHAYHRIYEPILPIKDEYSARLGDDPDPTLI</sequence>
<dbReference type="GO" id="GO:0004132">
    <property type="term" value="F:dCMP deaminase activity"/>
    <property type="evidence" value="ECO:0007669"/>
    <property type="project" value="TreeGrafter"/>
</dbReference>
<dbReference type="Gene3D" id="3.40.50.300">
    <property type="entry name" value="P-loop containing nucleotide triphosphate hydrolases"/>
    <property type="match status" value="1"/>
</dbReference>
<dbReference type="InterPro" id="IPR027417">
    <property type="entry name" value="P-loop_NTPase"/>
</dbReference>
<dbReference type="SUPFAM" id="SSF53927">
    <property type="entry name" value="Cytidine deaminase-like"/>
    <property type="match status" value="1"/>
</dbReference>
<feature type="domain" description="CMP/dCMP-type deaminase" evidence="2">
    <location>
        <begin position="337"/>
        <end position="528"/>
    </location>
</feature>
<reference evidence="4" key="1">
    <citation type="submission" date="2016-10" db="EMBL/GenBank/DDBJ databases">
        <authorList>
            <person name="Varghese N."/>
        </authorList>
    </citation>
    <scope>NUCLEOTIDE SEQUENCE [LARGE SCALE GENOMIC DNA]</scope>
    <source>
        <strain evidence="4">92MFCol6.1</strain>
    </source>
</reference>
<gene>
    <name evidence="3" type="ORF">SAMN04488690_2269</name>
</gene>
<dbReference type="InterPro" id="IPR016193">
    <property type="entry name" value="Cytidine_deaminase-like"/>
</dbReference>
<name>A0A1W1GYX7_9GAMM</name>
<organism evidence="3 4">
    <name type="scientific">Stenotrophomonas indicatrix</name>
    <dbReference type="NCBI Taxonomy" id="2045451"/>
    <lineage>
        <taxon>Bacteria</taxon>
        <taxon>Pseudomonadati</taxon>
        <taxon>Pseudomonadota</taxon>
        <taxon>Gammaproteobacteria</taxon>
        <taxon>Lysobacterales</taxon>
        <taxon>Lysobacteraceae</taxon>
        <taxon>Stenotrophomonas</taxon>
    </lineage>
</organism>
<evidence type="ECO:0000313" key="3">
    <source>
        <dbReference type="EMBL" id="SLM24546.1"/>
    </source>
</evidence>
<dbReference type="InterPro" id="IPR015517">
    <property type="entry name" value="dCMP_deaminase-rel"/>
</dbReference>
<dbReference type="Gene3D" id="3.40.140.10">
    <property type="entry name" value="Cytidine Deaminase, domain 2"/>
    <property type="match status" value="1"/>
</dbReference>
<dbReference type="InterPro" id="IPR002125">
    <property type="entry name" value="CMP_dCMP_dom"/>
</dbReference>
<dbReference type="PANTHER" id="PTHR11086">
    <property type="entry name" value="DEOXYCYTIDYLATE DEAMINASE-RELATED"/>
    <property type="match status" value="1"/>
</dbReference>
<dbReference type="Pfam" id="PF00383">
    <property type="entry name" value="dCMP_cyt_deam_1"/>
    <property type="match status" value="1"/>
</dbReference>
<keyword evidence="1" id="KW-0378">Hydrolase</keyword>
<dbReference type="GO" id="GO:0005737">
    <property type="term" value="C:cytoplasm"/>
    <property type="evidence" value="ECO:0007669"/>
    <property type="project" value="TreeGrafter"/>
</dbReference>
<accession>A0A1W1GYX7</accession>